<gene>
    <name evidence="12" type="primary">cas3</name>
    <name evidence="12" type="ORF">NVS32_10830</name>
</gene>
<proteinExistence type="inferred from homology"/>
<dbReference type="EMBL" id="JANSKA010000011">
    <property type="protein sequence ID" value="MCR9037437.1"/>
    <property type="molecule type" value="Genomic_DNA"/>
</dbReference>
<dbReference type="InterPro" id="IPR054712">
    <property type="entry name" value="Cas3-like_dom"/>
</dbReference>
<keyword evidence="4" id="KW-0479">Metal-binding</keyword>
<dbReference type="InterPro" id="IPR014001">
    <property type="entry name" value="Helicase_ATP-bd"/>
</dbReference>
<dbReference type="Pfam" id="PF00270">
    <property type="entry name" value="DEAD"/>
    <property type="match status" value="1"/>
</dbReference>
<protein>
    <submittedName>
        <fullName evidence="12">CRISPR-associated helicase Cas3</fullName>
    </submittedName>
</protein>
<comment type="caution">
    <text evidence="12">The sequence shown here is derived from an EMBL/GenBank/DDBJ whole genome shotgun (WGS) entry which is preliminary data.</text>
</comment>
<keyword evidence="7" id="KW-0347">Helicase</keyword>
<feature type="domain" description="HD Cas3-type" evidence="11">
    <location>
        <begin position="11"/>
        <end position="176"/>
    </location>
</feature>
<keyword evidence="8" id="KW-0067">ATP-binding</keyword>
<dbReference type="Gene3D" id="3.40.50.300">
    <property type="entry name" value="P-loop containing nucleotide triphosphate hydrolases"/>
    <property type="match status" value="2"/>
</dbReference>
<dbReference type="CDD" id="cd17930">
    <property type="entry name" value="DEXHc_cas3"/>
    <property type="match status" value="1"/>
</dbReference>
<dbReference type="InterPro" id="IPR038257">
    <property type="entry name" value="CRISPR-assoc_Cas3_HD_sf"/>
</dbReference>
<evidence type="ECO:0000256" key="8">
    <source>
        <dbReference type="ARBA" id="ARBA00022840"/>
    </source>
</evidence>
<dbReference type="Pfam" id="PF18019">
    <property type="entry name" value="Cas3_HD"/>
    <property type="match status" value="1"/>
</dbReference>
<dbReference type="InterPro" id="IPR006483">
    <property type="entry name" value="CRISPR-assoc_Cas3_HD"/>
</dbReference>
<evidence type="ECO:0000313" key="13">
    <source>
        <dbReference type="Proteomes" id="UP001204320"/>
    </source>
</evidence>
<evidence type="ECO:0000259" key="11">
    <source>
        <dbReference type="PROSITE" id="PS51643"/>
    </source>
</evidence>
<evidence type="ECO:0000256" key="2">
    <source>
        <dbReference type="ARBA" id="ARBA00009046"/>
    </source>
</evidence>
<keyword evidence="5" id="KW-0547">Nucleotide-binding</keyword>
<dbReference type="SMART" id="SM00487">
    <property type="entry name" value="DEXDc"/>
    <property type="match status" value="1"/>
</dbReference>
<evidence type="ECO:0000259" key="10">
    <source>
        <dbReference type="PROSITE" id="PS51192"/>
    </source>
</evidence>
<dbReference type="SUPFAM" id="SSF52540">
    <property type="entry name" value="P-loop containing nucleoside triphosphate hydrolases"/>
    <property type="match status" value="1"/>
</dbReference>
<evidence type="ECO:0000256" key="3">
    <source>
        <dbReference type="ARBA" id="ARBA00022722"/>
    </source>
</evidence>
<comment type="similarity">
    <text evidence="2">In the central section; belongs to the CRISPR-associated helicase Cas3 family.</text>
</comment>
<keyword evidence="3" id="KW-0540">Nuclease</keyword>
<dbReference type="RefSeq" id="WP_258499833.1">
    <property type="nucleotide sequence ID" value="NZ_JANSKA010000011.1"/>
</dbReference>
<comment type="similarity">
    <text evidence="1">In the N-terminal section; belongs to the CRISPR-associated nuclease Cas3-HD family.</text>
</comment>
<name>A0ABT1ZB52_9ACTN</name>
<evidence type="ECO:0000256" key="1">
    <source>
        <dbReference type="ARBA" id="ARBA00006847"/>
    </source>
</evidence>
<dbReference type="NCBIfam" id="TIGR01596">
    <property type="entry name" value="cas3_HD"/>
    <property type="match status" value="1"/>
</dbReference>
<accession>A0ABT1ZB52</accession>
<organism evidence="12 13">
    <name type="scientific">Tractidigestivibacter montrealensis</name>
    <dbReference type="NCBI Taxonomy" id="2972466"/>
    <lineage>
        <taxon>Bacteria</taxon>
        <taxon>Bacillati</taxon>
        <taxon>Actinomycetota</taxon>
        <taxon>Coriobacteriia</taxon>
        <taxon>Coriobacteriales</taxon>
        <taxon>Atopobiaceae</taxon>
        <taxon>Tractidigestivibacter</taxon>
    </lineage>
</organism>
<evidence type="ECO:0000256" key="4">
    <source>
        <dbReference type="ARBA" id="ARBA00022723"/>
    </source>
</evidence>
<evidence type="ECO:0000256" key="5">
    <source>
        <dbReference type="ARBA" id="ARBA00022741"/>
    </source>
</evidence>
<dbReference type="NCBIfam" id="TIGR01587">
    <property type="entry name" value="cas3_core"/>
    <property type="match status" value="1"/>
</dbReference>
<reference evidence="12 13" key="1">
    <citation type="submission" date="2022-08" db="EMBL/GenBank/DDBJ databases">
        <title>Tractidigestivibacter montrealensis type strain KD21.</title>
        <authorList>
            <person name="Diop K."/>
            <person name="Richard C."/>
            <person name="Routy B."/>
        </authorList>
    </citation>
    <scope>NUCLEOTIDE SEQUENCE [LARGE SCALE GENOMIC DNA]</scope>
    <source>
        <strain evidence="12 13">KD21</strain>
    </source>
</reference>
<dbReference type="InterPro" id="IPR011545">
    <property type="entry name" value="DEAD/DEAH_box_helicase_dom"/>
</dbReference>
<dbReference type="CDD" id="cd09641">
    <property type="entry name" value="Cas3''_I"/>
    <property type="match status" value="1"/>
</dbReference>
<dbReference type="Pfam" id="PF22590">
    <property type="entry name" value="Cas3-like_C_2"/>
    <property type="match status" value="1"/>
</dbReference>
<sequence length="733" mass="81164">MLYAHTRDGMPECEWQLLEAHLSAVAQLAAEFAKPFGAGDFAYILGKVHDAGKASKAFQDYLKDNQGRVDHSTYGAQLLAKRYGPVGELFSYAICGHHGGLPNGYSGEMRTSLSERLQKTVEPVDISSLGLGLPSTDVLMKAFPKWLHGNDSKQLTYSMTFLLRMLFSCLVDADFLDTEKFVDPDRASLREQHGLTLEQMRAVLAEKTKMMSKQEQTPINVARSDIHAACVNAAKEKPGVFTLTVPTGGGKTLSSLAFALEHAIANRQQRIIYAIPFTSIVEQTAATFKGLFGDDSVLEHHSSYKFHEREDEDGERFMRERLAMENWDANLVVTTNVQLFESIYADNPSRCRKNHNLADSVIILDEAQSIPDGVLAPCLAALDELATHYGTTVVLCTATPPALDAVWPFPVTTRDIVPMSGRHADVFESRVRIENIGEICEETLAARLCEYNQVLCIVSTRRAASEIFDHLAGGEKSDGVFHLSALMIPAHRSEVISKIKERLANNLPCKVVSTQLIEAGVDIDFPVVYRELAGIDSIKQAAGRCNREGHLGCGHVYVFDCPEIRVTKYWLGNMRALGRETIANQSDPFGDSGIRYFFRARYQVQETDQFDVMAEFASPGRLEGGNLPFESCGREFRLVDDSGTSVFVPLGERGGRLLAAIRNDSLDIREMREIQRFSVNVAPWQLRDLEDRSAVAREGGMNMYVLEPHDGTLGSYSTEKGLLLEDEAGACTI</sequence>
<evidence type="ECO:0000256" key="9">
    <source>
        <dbReference type="ARBA" id="ARBA00023118"/>
    </source>
</evidence>
<evidence type="ECO:0000256" key="7">
    <source>
        <dbReference type="ARBA" id="ARBA00022806"/>
    </source>
</evidence>
<keyword evidence="6" id="KW-0378">Hydrolase</keyword>
<evidence type="ECO:0000313" key="12">
    <source>
        <dbReference type="EMBL" id="MCR9037437.1"/>
    </source>
</evidence>
<evidence type="ECO:0000256" key="6">
    <source>
        <dbReference type="ARBA" id="ARBA00022801"/>
    </source>
</evidence>
<dbReference type="PROSITE" id="PS51192">
    <property type="entry name" value="HELICASE_ATP_BIND_1"/>
    <property type="match status" value="1"/>
</dbReference>
<dbReference type="InterPro" id="IPR027417">
    <property type="entry name" value="P-loop_NTPase"/>
</dbReference>
<keyword evidence="13" id="KW-1185">Reference proteome</keyword>
<dbReference type="Gene3D" id="1.10.3210.30">
    <property type="match status" value="1"/>
</dbReference>
<dbReference type="Proteomes" id="UP001204320">
    <property type="component" value="Unassembled WGS sequence"/>
</dbReference>
<dbReference type="InterPro" id="IPR006474">
    <property type="entry name" value="Helicase_Cas3_CRISPR-ass_core"/>
</dbReference>
<dbReference type="PROSITE" id="PS51643">
    <property type="entry name" value="HD_CAS3"/>
    <property type="match status" value="1"/>
</dbReference>
<feature type="domain" description="Helicase ATP-binding" evidence="10">
    <location>
        <begin position="232"/>
        <end position="418"/>
    </location>
</feature>
<keyword evidence="9" id="KW-0051">Antiviral defense</keyword>